<feature type="domain" description="Rhodanese" evidence="3">
    <location>
        <begin position="21"/>
        <end position="141"/>
    </location>
</feature>
<dbReference type="CDD" id="cd01448">
    <property type="entry name" value="TST_Repeat_1"/>
    <property type="match status" value="1"/>
</dbReference>
<dbReference type="AlphaFoldDB" id="D7BEH6"/>
<keyword evidence="5" id="KW-1185">Reference proteome</keyword>
<evidence type="ECO:0000259" key="3">
    <source>
        <dbReference type="PROSITE" id="PS50206"/>
    </source>
</evidence>
<proteinExistence type="predicted"/>
<accession>D7BEH6</accession>
<evidence type="ECO:0000313" key="4">
    <source>
        <dbReference type="EMBL" id="ADH63219.1"/>
    </source>
</evidence>
<dbReference type="Gene3D" id="3.40.250.10">
    <property type="entry name" value="Rhodanese-like domain"/>
    <property type="match status" value="2"/>
</dbReference>
<sequence length="283" mass="30493">MAELQLPTPLVSTAWLIEHLADSKLRIVDVRFSLADPLAGYMAYREGHIPGAVYLNLEADLSAPLRPDRKGGRHPLPTPEAFARTLSQAGIGNEHGVVVYDDNGMVAPRLWWMLRWLGHDAVAVLDGGVRAYLEAGGKLEPGSSTYPPTTFTPHPRPEMLLDAEAVAGRSADTVLIDSRAPERYRGEVEPLDPVAGHIPGAINRNWADSLDTSGRFKPAQAQRARFAEVEGKDLIVYCGSGVSATANLLALEVAGIKGARLYAGSWSDWVSDPSRPVAKGEEG</sequence>
<evidence type="ECO:0000256" key="2">
    <source>
        <dbReference type="ARBA" id="ARBA00022737"/>
    </source>
</evidence>
<keyword evidence="2" id="KW-0677">Repeat</keyword>
<dbReference type="GO" id="GO:0004792">
    <property type="term" value="F:thiosulfate-cyanide sulfurtransferase activity"/>
    <property type="evidence" value="ECO:0007669"/>
    <property type="project" value="InterPro"/>
</dbReference>
<dbReference type="PROSITE" id="PS50206">
    <property type="entry name" value="RHODANESE_3"/>
    <property type="match status" value="2"/>
</dbReference>
<dbReference type="CDD" id="cd01449">
    <property type="entry name" value="TST_Repeat_2"/>
    <property type="match status" value="1"/>
</dbReference>
<dbReference type="EMBL" id="CP002042">
    <property type="protein sequence ID" value="ADH63219.1"/>
    <property type="molecule type" value="Genomic_DNA"/>
</dbReference>
<organism evidence="4 5">
    <name type="scientific">Allomeiothermus silvanus (strain ATCC 700542 / DSM 9946 / NBRC 106475 / NCIMB 13440 / VI-R2)</name>
    <name type="common">Thermus silvanus</name>
    <dbReference type="NCBI Taxonomy" id="526227"/>
    <lineage>
        <taxon>Bacteria</taxon>
        <taxon>Thermotogati</taxon>
        <taxon>Deinococcota</taxon>
        <taxon>Deinococci</taxon>
        <taxon>Thermales</taxon>
        <taxon>Thermaceae</taxon>
        <taxon>Allomeiothermus</taxon>
    </lineage>
</organism>
<dbReference type="InterPro" id="IPR036873">
    <property type="entry name" value="Rhodanese-like_dom_sf"/>
</dbReference>
<dbReference type="PROSITE" id="PS00380">
    <property type="entry name" value="RHODANESE_1"/>
    <property type="match status" value="1"/>
</dbReference>
<name>D7BEH6_ALLS1</name>
<dbReference type="PANTHER" id="PTHR11364">
    <property type="entry name" value="THIOSULFATE SULFERTANSFERASE"/>
    <property type="match status" value="1"/>
</dbReference>
<evidence type="ECO:0000256" key="1">
    <source>
        <dbReference type="ARBA" id="ARBA00022679"/>
    </source>
</evidence>
<dbReference type="KEGG" id="msv:Mesil_1326"/>
<reference evidence="4 5" key="1">
    <citation type="journal article" date="2010" name="Stand. Genomic Sci.">
        <title>Complete genome sequence of Meiothermus silvanus type strain (VI-R2).</title>
        <authorList>
            <person name="Sikorski J."/>
            <person name="Tindall B.J."/>
            <person name="Lowry S."/>
            <person name="Lucas S."/>
            <person name="Nolan M."/>
            <person name="Copeland A."/>
            <person name="Glavina Del Rio T."/>
            <person name="Tice H."/>
            <person name="Cheng J.F."/>
            <person name="Han C."/>
            <person name="Pitluck S."/>
            <person name="Liolios K."/>
            <person name="Ivanova N."/>
            <person name="Mavromatis K."/>
            <person name="Mikhailova N."/>
            <person name="Pati A."/>
            <person name="Goodwin L."/>
            <person name="Chen A."/>
            <person name="Palaniappan K."/>
            <person name="Land M."/>
            <person name="Hauser L."/>
            <person name="Chang Y.J."/>
            <person name="Jeffries C.D."/>
            <person name="Rohde M."/>
            <person name="Goker M."/>
            <person name="Woyke T."/>
            <person name="Bristow J."/>
            <person name="Eisen J.A."/>
            <person name="Markowitz V."/>
            <person name="Hugenholtz P."/>
            <person name="Kyrpides N.C."/>
            <person name="Klenk H.P."/>
            <person name="Lapidus A."/>
        </authorList>
    </citation>
    <scope>NUCLEOTIDE SEQUENCE [LARGE SCALE GENOMIC DNA]</scope>
    <source>
        <strain evidence="5">ATCC 700542 / DSM 9946 / VI-R2</strain>
    </source>
</reference>
<dbReference type="SUPFAM" id="SSF52821">
    <property type="entry name" value="Rhodanese/Cell cycle control phosphatase"/>
    <property type="match status" value="2"/>
</dbReference>
<keyword evidence="1" id="KW-0808">Transferase</keyword>
<feature type="domain" description="Rhodanese" evidence="3">
    <location>
        <begin position="169"/>
        <end position="278"/>
    </location>
</feature>
<dbReference type="eggNOG" id="COG2897">
    <property type="taxonomic scope" value="Bacteria"/>
</dbReference>
<protein>
    <submittedName>
        <fullName evidence="4">Rhodanese domain protein</fullName>
    </submittedName>
</protein>
<evidence type="ECO:0000313" key="5">
    <source>
        <dbReference type="Proteomes" id="UP000001916"/>
    </source>
</evidence>
<dbReference type="PANTHER" id="PTHR11364:SF27">
    <property type="entry name" value="SULFURTRANSFERASE"/>
    <property type="match status" value="1"/>
</dbReference>
<dbReference type="SMART" id="SM00450">
    <property type="entry name" value="RHOD"/>
    <property type="match status" value="2"/>
</dbReference>
<dbReference type="OrthoDB" id="9770030at2"/>
<dbReference type="RefSeq" id="WP_013157789.1">
    <property type="nucleotide sequence ID" value="NC_014212.1"/>
</dbReference>
<gene>
    <name evidence="4" type="ordered locus">Mesil_1326</name>
</gene>
<dbReference type="InterPro" id="IPR001307">
    <property type="entry name" value="Thiosulphate_STrfase_CS"/>
</dbReference>
<dbReference type="InterPro" id="IPR045078">
    <property type="entry name" value="TST/MPST-like"/>
</dbReference>
<dbReference type="STRING" id="526227.Mesil_1326"/>
<dbReference type="Pfam" id="PF00581">
    <property type="entry name" value="Rhodanese"/>
    <property type="match status" value="2"/>
</dbReference>
<dbReference type="Proteomes" id="UP000001916">
    <property type="component" value="Chromosome"/>
</dbReference>
<dbReference type="InterPro" id="IPR001763">
    <property type="entry name" value="Rhodanese-like_dom"/>
</dbReference>
<dbReference type="HOGENOM" id="CLU_031618_0_0_0"/>